<feature type="region of interest" description="Disordered" evidence="1">
    <location>
        <begin position="1"/>
        <end position="55"/>
    </location>
</feature>
<keyword evidence="3" id="KW-1185">Reference proteome</keyword>
<reference evidence="3" key="1">
    <citation type="journal article" date="2013" name="Nat. Genet.">
        <title>The draft genomes of soft-shell turtle and green sea turtle yield insights into the development and evolution of the turtle-specific body plan.</title>
        <authorList>
            <person name="Wang Z."/>
            <person name="Pascual-Anaya J."/>
            <person name="Zadissa A."/>
            <person name="Li W."/>
            <person name="Niimura Y."/>
            <person name="Huang Z."/>
            <person name="Li C."/>
            <person name="White S."/>
            <person name="Xiong Z."/>
            <person name="Fang D."/>
            <person name="Wang B."/>
            <person name="Ming Y."/>
            <person name="Chen Y."/>
            <person name="Zheng Y."/>
            <person name="Kuraku S."/>
            <person name="Pignatelli M."/>
            <person name="Herrero J."/>
            <person name="Beal K."/>
            <person name="Nozawa M."/>
            <person name="Li Q."/>
            <person name="Wang J."/>
            <person name="Zhang H."/>
            <person name="Yu L."/>
            <person name="Shigenobu S."/>
            <person name="Wang J."/>
            <person name="Liu J."/>
            <person name="Flicek P."/>
            <person name="Searle S."/>
            <person name="Wang J."/>
            <person name="Kuratani S."/>
            <person name="Yin Y."/>
            <person name="Aken B."/>
            <person name="Zhang G."/>
            <person name="Irie N."/>
        </authorList>
    </citation>
    <scope>NUCLEOTIDE SEQUENCE [LARGE SCALE GENOMIC DNA]</scope>
</reference>
<dbReference type="AlphaFoldDB" id="M7BUD8"/>
<feature type="region of interest" description="Disordered" evidence="1">
    <location>
        <begin position="79"/>
        <end position="109"/>
    </location>
</feature>
<evidence type="ECO:0000256" key="1">
    <source>
        <dbReference type="SAM" id="MobiDB-lite"/>
    </source>
</evidence>
<feature type="compositionally biased region" description="Polar residues" evidence="1">
    <location>
        <begin position="1"/>
        <end position="12"/>
    </location>
</feature>
<organism evidence="2 3">
    <name type="scientific">Chelonia mydas</name>
    <name type="common">Green sea-turtle</name>
    <name type="synonym">Chelonia agassizi</name>
    <dbReference type="NCBI Taxonomy" id="8469"/>
    <lineage>
        <taxon>Eukaryota</taxon>
        <taxon>Metazoa</taxon>
        <taxon>Chordata</taxon>
        <taxon>Craniata</taxon>
        <taxon>Vertebrata</taxon>
        <taxon>Euteleostomi</taxon>
        <taxon>Archelosauria</taxon>
        <taxon>Testudinata</taxon>
        <taxon>Testudines</taxon>
        <taxon>Cryptodira</taxon>
        <taxon>Durocryptodira</taxon>
        <taxon>Americhelydia</taxon>
        <taxon>Chelonioidea</taxon>
        <taxon>Cheloniidae</taxon>
        <taxon>Chelonia</taxon>
    </lineage>
</organism>
<evidence type="ECO:0000313" key="3">
    <source>
        <dbReference type="Proteomes" id="UP000031443"/>
    </source>
</evidence>
<evidence type="ECO:0000313" key="2">
    <source>
        <dbReference type="EMBL" id="EMP39420.1"/>
    </source>
</evidence>
<protein>
    <submittedName>
        <fullName evidence="2">Uncharacterized protein</fullName>
    </submittedName>
</protein>
<sequence>MGAAGSGTSSPQLPLAKEGQLGMTNRGHGKLRGSVPANAPGTSDRDRQSPAPLCDRSGWQLDWSRLWTGNYKHQLANSEGCEENTSLNEKSFNDEKHQYGQRFIGGSRR</sequence>
<gene>
    <name evidence="2" type="ORF">UY3_03361</name>
</gene>
<accession>M7BUD8</accession>
<dbReference type="Proteomes" id="UP000031443">
    <property type="component" value="Unassembled WGS sequence"/>
</dbReference>
<name>M7BUD8_CHEMY</name>
<dbReference type="EMBL" id="KB516695">
    <property type="protein sequence ID" value="EMP39420.1"/>
    <property type="molecule type" value="Genomic_DNA"/>
</dbReference>
<proteinExistence type="predicted"/>